<evidence type="ECO:0000313" key="4">
    <source>
        <dbReference type="EMBL" id="SLM86201.1"/>
    </source>
</evidence>
<dbReference type="Proteomes" id="UP000195918">
    <property type="component" value="Unassembled WGS sequence"/>
</dbReference>
<feature type="domain" description="Alcohol dehydrogenase iron-type/glycerol dehydrogenase GldA" evidence="2">
    <location>
        <begin position="8"/>
        <end position="159"/>
    </location>
</feature>
<dbReference type="FunFam" id="3.40.50.1970:FF:000003">
    <property type="entry name" value="Alcohol dehydrogenase, iron-containing"/>
    <property type="match status" value="1"/>
</dbReference>
<dbReference type="InterPro" id="IPR039697">
    <property type="entry name" value="Alcohol_dehydrogenase_Fe"/>
</dbReference>
<dbReference type="Pfam" id="PF25137">
    <property type="entry name" value="ADH_Fe_C"/>
    <property type="match status" value="1"/>
</dbReference>
<sequence length="370" mass="40330">MKQIKFGTEIYIGSDALSFLQTFENERLCIVTDKFMVESDIIKYVTNEINDTNTYEIFTDIVPDPTIENVVSGVEKLAQFKPSQVIAFGGGSAIDAAKAIKLMGIELNLINAAKLIIIPTTSGTGSEVTNFSVITNKKENLKYPLVDERLQPDVAILDPRLVKTAPPVITADTGMDVLTHALEAYVSTEATVFSDALAEKAVELIFDYLVRAYKNGDDLEAREQVHYASCLAGLAFNQASLGLCHGIAHTIGGKLHLAHGRINGVLLPSIVQYNGNESQRALERYAHLAKKQGLSNSKGKMGVRNLINEIVDLRSKLNMPSNFIEAGLTKEDIAPIIGQVSEQALLDPTTKTNPKAPTAEDVRKIVTNLF</sequence>
<reference evidence="5" key="1">
    <citation type="submission" date="2017-02" db="EMBL/GenBank/DDBJ databases">
        <authorList>
            <person name="Dridi B."/>
        </authorList>
    </citation>
    <scope>NUCLEOTIDE SEQUENCE [LARGE SCALE GENOMIC DNA]</scope>
    <source>
        <strain evidence="5">bH819</strain>
    </source>
</reference>
<dbReference type="PANTHER" id="PTHR11496:SF83">
    <property type="entry name" value="HYDROXYACID-OXOACID TRANSHYDROGENASE, MITOCHONDRIAL"/>
    <property type="match status" value="1"/>
</dbReference>
<dbReference type="RefSeq" id="WP_086951827.1">
    <property type="nucleotide sequence ID" value="NZ_FWFD01000013.1"/>
</dbReference>
<keyword evidence="1 4" id="KW-0560">Oxidoreductase</keyword>
<evidence type="ECO:0000313" key="5">
    <source>
        <dbReference type="Proteomes" id="UP000195918"/>
    </source>
</evidence>
<dbReference type="Gene3D" id="1.20.1090.10">
    <property type="entry name" value="Dehydroquinate synthase-like - alpha domain"/>
    <property type="match status" value="1"/>
</dbReference>
<dbReference type="OrthoDB" id="9815791at2"/>
<dbReference type="Pfam" id="PF00465">
    <property type="entry name" value="Fe-ADH"/>
    <property type="match status" value="1"/>
</dbReference>
<protein>
    <submittedName>
        <fullName evidence="4">Alcohol dehydrogenase</fullName>
        <ecNumber evidence="4">1.1.1.1</ecNumber>
    </submittedName>
</protein>
<name>A0A1X6WPE6_9ENTE</name>
<proteinExistence type="predicted"/>
<dbReference type="EC" id="1.1.1.1" evidence="4"/>
<dbReference type="FunFam" id="1.20.1090.10:FF:000001">
    <property type="entry name" value="Aldehyde-alcohol dehydrogenase"/>
    <property type="match status" value="1"/>
</dbReference>
<dbReference type="PROSITE" id="PS00913">
    <property type="entry name" value="ADH_IRON_1"/>
    <property type="match status" value="1"/>
</dbReference>
<dbReference type="Gene3D" id="3.40.50.1970">
    <property type="match status" value="1"/>
</dbReference>
<keyword evidence="5" id="KW-1185">Reference proteome</keyword>
<evidence type="ECO:0000259" key="2">
    <source>
        <dbReference type="Pfam" id="PF00465"/>
    </source>
</evidence>
<accession>A0A1X6WPE6</accession>
<dbReference type="CDD" id="cd08180">
    <property type="entry name" value="PDD"/>
    <property type="match status" value="1"/>
</dbReference>
<dbReference type="GO" id="GO:0046872">
    <property type="term" value="F:metal ion binding"/>
    <property type="evidence" value="ECO:0007669"/>
    <property type="project" value="InterPro"/>
</dbReference>
<evidence type="ECO:0000259" key="3">
    <source>
        <dbReference type="Pfam" id="PF25137"/>
    </source>
</evidence>
<gene>
    <name evidence="4" type="ORF">FM121_08935</name>
</gene>
<organism evidence="4 5">
    <name type="scientific">Vagococcus fluvialis bH819</name>
    <dbReference type="NCBI Taxonomy" id="1255619"/>
    <lineage>
        <taxon>Bacteria</taxon>
        <taxon>Bacillati</taxon>
        <taxon>Bacillota</taxon>
        <taxon>Bacilli</taxon>
        <taxon>Lactobacillales</taxon>
        <taxon>Enterococcaceae</taxon>
        <taxon>Vagococcus</taxon>
    </lineage>
</organism>
<dbReference type="SUPFAM" id="SSF56796">
    <property type="entry name" value="Dehydroquinate synthase-like"/>
    <property type="match status" value="1"/>
</dbReference>
<dbReference type="PANTHER" id="PTHR11496">
    <property type="entry name" value="ALCOHOL DEHYDROGENASE"/>
    <property type="match status" value="1"/>
</dbReference>
<dbReference type="EMBL" id="FWFD01000013">
    <property type="protein sequence ID" value="SLM86201.1"/>
    <property type="molecule type" value="Genomic_DNA"/>
</dbReference>
<evidence type="ECO:0000256" key="1">
    <source>
        <dbReference type="ARBA" id="ARBA00023002"/>
    </source>
</evidence>
<dbReference type="GO" id="GO:0004022">
    <property type="term" value="F:alcohol dehydrogenase (NAD+) activity"/>
    <property type="evidence" value="ECO:0007669"/>
    <property type="project" value="UniProtKB-EC"/>
</dbReference>
<dbReference type="InterPro" id="IPR056798">
    <property type="entry name" value="ADH_Fe_C"/>
</dbReference>
<feature type="domain" description="Fe-containing alcohol dehydrogenase-like C-terminal" evidence="3">
    <location>
        <begin position="170"/>
        <end position="368"/>
    </location>
</feature>
<dbReference type="AlphaFoldDB" id="A0A1X6WPE6"/>
<dbReference type="InterPro" id="IPR018211">
    <property type="entry name" value="ADH_Fe_CS"/>
</dbReference>
<dbReference type="InterPro" id="IPR001670">
    <property type="entry name" value="ADH_Fe/GldA"/>
</dbReference>